<dbReference type="EMBL" id="RPGO01000033">
    <property type="protein sequence ID" value="RZB29013.1"/>
    <property type="molecule type" value="Genomic_DNA"/>
</dbReference>
<comment type="caution">
    <text evidence="1">The sequence shown here is derived from an EMBL/GenBank/DDBJ whole genome shotgun (WGS) entry which is preliminary data.</text>
</comment>
<evidence type="ECO:0000313" key="3">
    <source>
        <dbReference type="Proteomes" id="UP000291831"/>
    </source>
</evidence>
<evidence type="ECO:0000313" key="2">
    <source>
        <dbReference type="EMBL" id="RZB32764.1"/>
    </source>
</evidence>
<dbReference type="Proteomes" id="UP000291831">
    <property type="component" value="Unassembled WGS sequence"/>
</dbReference>
<reference evidence="1" key="1">
    <citation type="journal article" date="2019" name="Nature">
        <title>Anaerobic oxidation of ethane by archaea from a marine hydrocarbon seep.</title>
        <authorList>
            <person name="Chen S.C."/>
            <person name="Musat N."/>
            <person name="Lechtenfeld O.J."/>
            <person name="Paschke H."/>
            <person name="Schmidt M."/>
            <person name="Said N."/>
            <person name="Popp D."/>
            <person name="Calabrese F."/>
            <person name="Stryhanyuk H."/>
            <person name="Jaekel U."/>
            <person name="Zhu Y.G."/>
            <person name="Joye S.B."/>
            <person name="Richnow H.H."/>
            <person name="Widdel F."/>
            <person name="Musat F."/>
        </authorList>
    </citation>
    <scope>NUCLEOTIDE SEQUENCE</scope>
    <source>
        <strain evidence="1">Eth-Arch1</strain>
    </source>
</reference>
<evidence type="ECO:0000313" key="1">
    <source>
        <dbReference type="EMBL" id="RZB29013.1"/>
    </source>
</evidence>
<protein>
    <submittedName>
        <fullName evidence="1">Uncharacterized protein</fullName>
    </submittedName>
</protein>
<reference evidence="3" key="2">
    <citation type="submission" date="2019-01" db="EMBL/GenBank/DDBJ databases">
        <title>Anaerobic oxidation of ethane by archaea from a marine hydrocarbon seep.</title>
        <authorList>
            <person name="Musat F."/>
        </authorList>
    </citation>
    <scope>NUCLEOTIDE SEQUENCE [LARGE SCALE GENOMIC DNA]</scope>
</reference>
<name>A0A8B3S1A6_9EURY</name>
<proteinExistence type="predicted"/>
<organism evidence="1 3">
    <name type="scientific">Candidatus Argoarchaeum ethanivorans</name>
    <dbReference type="NCBI Taxonomy" id="2608793"/>
    <lineage>
        <taxon>Archaea</taxon>
        <taxon>Methanobacteriati</taxon>
        <taxon>Methanobacteriota</taxon>
        <taxon>Stenosarchaea group</taxon>
        <taxon>Methanomicrobia</taxon>
        <taxon>Methanosarcinales</taxon>
        <taxon>Methanosarcinales incertae sedis</taxon>
        <taxon>GOM Arc I cluster</taxon>
        <taxon>Candidatus Argoarchaeum</taxon>
    </lineage>
</organism>
<dbReference type="AlphaFoldDB" id="A0A8B3S1A6"/>
<gene>
    <name evidence="2" type="ORF">AEth_00442</name>
    <name evidence="1" type="ORF">AEth_01617</name>
</gene>
<accession>A0A8B3S1A6</accession>
<sequence>MLRTTIKSFFEKDQFLTNSELSKKLNKDKAMISGYLEAMVDYGDLSVKKQEIQKYIF</sequence>
<dbReference type="EMBL" id="RPGO01000005">
    <property type="protein sequence ID" value="RZB32764.1"/>
    <property type="molecule type" value="Genomic_DNA"/>
</dbReference>